<organism evidence="2 3">
    <name type="scientific">Flavobacterium croceum DSM 17960</name>
    <dbReference type="NCBI Taxonomy" id="1121886"/>
    <lineage>
        <taxon>Bacteria</taxon>
        <taxon>Pseudomonadati</taxon>
        <taxon>Bacteroidota</taxon>
        <taxon>Flavobacteriia</taxon>
        <taxon>Flavobacteriales</taxon>
        <taxon>Flavobacteriaceae</taxon>
        <taxon>Flavobacterium</taxon>
    </lineage>
</organism>
<dbReference type="SUPFAM" id="SSF52833">
    <property type="entry name" value="Thioredoxin-like"/>
    <property type="match status" value="1"/>
</dbReference>
<feature type="domain" description="Thioredoxin" evidence="1">
    <location>
        <begin position="16"/>
        <end position="159"/>
    </location>
</feature>
<keyword evidence="2" id="KW-0413">Isomerase</keyword>
<proteinExistence type="predicted"/>
<evidence type="ECO:0000313" key="2">
    <source>
        <dbReference type="EMBL" id="POS03022.1"/>
    </source>
</evidence>
<dbReference type="InterPro" id="IPR036249">
    <property type="entry name" value="Thioredoxin-like_sf"/>
</dbReference>
<dbReference type="EMBL" id="PQNY01000001">
    <property type="protein sequence ID" value="POS03022.1"/>
    <property type="molecule type" value="Genomic_DNA"/>
</dbReference>
<dbReference type="InterPro" id="IPR013766">
    <property type="entry name" value="Thioredoxin_domain"/>
</dbReference>
<protein>
    <submittedName>
        <fullName evidence="2">Thiol-disulfide isomerase/thioredoxin</fullName>
    </submittedName>
</protein>
<evidence type="ECO:0000313" key="3">
    <source>
        <dbReference type="Proteomes" id="UP000237056"/>
    </source>
</evidence>
<dbReference type="PANTHER" id="PTHR42852">
    <property type="entry name" value="THIOL:DISULFIDE INTERCHANGE PROTEIN DSBE"/>
    <property type="match status" value="1"/>
</dbReference>
<keyword evidence="3" id="KW-1185">Reference proteome</keyword>
<comment type="caution">
    <text evidence="2">The sequence shown here is derived from an EMBL/GenBank/DDBJ whole genome shotgun (WGS) entry which is preliminary data.</text>
</comment>
<dbReference type="GO" id="GO:0016209">
    <property type="term" value="F:antioxidant activity"/>
    <property type="evidence" value="ECO:0007669"/>
    <property type="project" value="InterPro"/>
</dbReference>
<sequence length="159" mass="18122">MKKIILTALLLVTTYNWCQTQMPNISLKDLEGKNHTITTDYSEKDKIYIFSFWATWCTPCINELDEMNDVIEDWKKEINVEVVAVATDDTRTQKRIKPLVNGKAWGFNVLLDSNQDLKRSLGIVNIPHTIVVKNNKIVLVQSGYVPGSENELLAKLKAL</sequence>
<dbReference type="RefSeq" id="WP_103724769.1">
    <property type="nucleotide sequence ID" value="NZ_PQNY01000001.1"/>
</dbReference>
<dbReference type="InterPro" id="IPR000866">
    <property type="entry name" value="AhpC/TSA"/>
</dbReference>
<dbReference type="PANTHER" id="PTHR42852:SF17">
    <property type="entry name" value="THIOREDOXIN-LIKE PROTEIN HI_1115"/>
    <property type="match status" value="1"/>
</dbReference>
<dbReference type="OrthoDB" id="9815205at2"/>
<dbReference type="GO" id="GO:0016853">
    <property type="term" value="F:isomerase activity"/>
    <property type="evidence" value="ECO:0007669"/>
    <property type="project" value="UniProtKB-KW"/>
</dbReference>
<gene>
    <name evidence="2" type="ORF">Q361_101121</name>
</gene>
<dbReference type="PROSITE" id="PS51352">
    <property type="entry name" value="THIOREDOXIN_2"/>
    <property type="match status" value="1"/>
</dbReference>
<reference evidence="2 3" key="1">
    <citation type="submission" date="2018-01" db="EMBL/GenBank/DDBJ databases">
        <title>Genomic Encyclopedia of Type Strains, Phase I: the one thousand microbial genomes (KMG-I) project.</title>
        <authorList>
            <person name="Goeker M."/>
        </authorList>
    </citation>
    <scope>NUCLEOTIDE SEQUENCE [LARGE SCALE GENOMIC DNA]</scope>
    <source>
        <strain evidence="2 3">DSM 17960</strain>
    </source>
</reference>
<dbReference type="GO" id="GO:0016491">
    <property type="term" value="F:oxidoreductase activity"/>
    <property type="evidence" value="ECO:0007669"/>
    <property type="project" value="InterPro"/>
</dbReference>
<name>A0A2S4NBE5_9FLAO</name>
<evidence type="ECO:0000259" key="1">
    <source>
        <dbReference type="PROSITE" id="PS51352"/>
    </source>
</evidence>
<accession>A0A2S4NBE5</accession>
<dbReference type="AlphaFoldDB" id="A0A2S4NBE5"/>
<dbReference type="Proteomes" id="UP000237056">
    <property type="component" value="Unassembled WGS sequence"/>
</dbReference>
<dbReference type="Gene3D" id="3.40.30.10">
    <property type="entry name" value="Glutaredoxin"/>
    <property type="match status" value="1"/>
</dbReference>
<dbReference type="Pfam" id="PF00578">
    <property type="entry name" value="AhpC-TSA"/>
    <property type="match status" value="1"/>
</dbReference>
<dbReference type="InterPro" id="IPR050553">
    <property type="entry name" value="Thioredoxin_ResA/DsbE_sf"/>
</dbReference>
<dbReference type="CDD" id="cd02966">
    <property type="entry name" value="TlpA_like_family"/>
    <property type="match status" value="1"/>
</dbReference>